<dbReference type="AlphaFoldDB" id="A0A4U5QFS1"/>
<name>A0A4U5QFS1_POPAL</name>
<comment type="caution">
    <text evidence="1">The sequence shown here is derived from an EMBL/GenBank/DDBJ whole genome shotgun (WGS) entry which is preliminary data.</text>
</comment>
<protein>
    <submittedName>
        <fullName evidence="1">Uncharacterized protein</fullName>
    </submittedName>
</protein>
<dbReference type="EMBL" id="RCHU01000292">
    <property type="protein sequence ID" value="TKS08889.1"/>
    <property type="molecule type" value="Genomic_DNA"/>
</dbReference>
<organism evidence="1">
    <name type="scientific">Populus alba</name>
    <name type="common">White poplar</name>
    <dbReference type="NCBI Taxonomy" id="43335"/>
    <lineage>
        <taxon>Eukaryota</taxon>
        <taxon>Viridiplantae</taxon>
        <taxon>Streptophyta</taxon>
        <taxon>Embryophyta</taxon>
        <taxon>Tracheophyta</taxon>
        <taxon>Spermatophyta</taxon>
        <taxon>Magnoliopsida</taxon>
        <taxon>eudicotyledons</taxon>
        <taxon>Gunneridae</taxon>
        <taxon>Pentapetalae</taxon>
        <taxon>rosids</taxon>
        <taxon>fabids</taxon>
        <taxon>Malpighiales</taxon>
        <taxon>Salicaceae</taxon>
        <taxon>Saliceae</taxon>
        <taxon>Populus</taxon>
    </lineage>
</organism>
<accession>A0A4U5QFS1</accession>
<evidence type="ECO:0000313" key="1">
    <source>
        <dbReference type="EMBL" id="TKS08889.1"/>
    </source>
</evidence>
<gene>
    <name evidence="1" type="ORF">D5086_0000101880</name>
</gene>
<reference evidence="1" key="1">
    <citation type="submission" date="2018-10" db="EMBL/GenBank/DDBJ databases">
        <title>Population genomic analysis revealed the cold adaptation of white poplar.</title>
        <authorList>
            <person name="Liu Y.-J."/>
        </authorList>
    </citation>
    <scope>NUCLEOTIDE SEQUENCE [LARGE SCALE GENOMIC DNA]</scope>
    <source>
        <strain evidence="1">PAL-ZL1</strain>
    </source>
</reference>
<sequence length="130" mass="14080">MKKPTSLVVSSLVYEQLGQQVRPSLTDLGRVVGTCLVYQAGRRPLGQVRTSDLSRLHLLQRLANSIFADLAIKDGAAESDQDTKTVFPAPNVQIFVSQKETGDHIILPCSLTRENLSKTALSHSASLGHA</sequence>
<proteinExistence type="predicted"/>